<comment type="caution">
    <text evidence="3">The sequence shown here is derived from an EMBL/GenBank/DDBJ whole genome shotgun (WGS) entry which is preliminary data.</text>
</comment>
<proteinExistence type="predicted"/>
<dbReference type="CDD" id="cd00829">
    <property type="entry name" value="SCP-x_thiolase"/>
    <property type="match status" value="1"/>
</dbReference>
<gene>
    <name evidence="3" type="ORF">FB558_8636</name>
</gene>
<feature type="domain" description="Thiolase C-terminal" evidence="2">
    <location>
        <begin position="243"/>
        <end position="388"/>
    </location>
</feature>
<accession>A0A543C1Y9</accession>
<dbReference type="SUPFAM" id="SSF53901">
    <property type="entry name" value="Thiolase-like"/>
    <property type="match status" value="2"/>
</dbReference>
<dbReference type="OrthoDB" id="9785768at2"/>
<dbReference type="GO" id="GO:0016747">
    <property type="term" value="F:acyltransferase activity, transferring groups other than amino-acyl groups"/>
    <property type="evidence" value="ECO:0007669"/>
    <property type="project" value="InterPro"/>
</dbReference>
<dbReference type="InterPro" id="IPR020616">
    <property type="entry name" value="Thiolase_N"/>
</dbReference>
<evidence type="ECO:0000259" key="1">
    <source>
        <dbReference type="Pfam" id="PF00108"/>
    </source>
</evidence>
<dbReference type="NCBIfam" id="NF005704">
    <property type="entry name" value="PRK07516.1"/>
    <property type="match status" value="1"/>
</dbReference>
<dbReference type="RefSeq" id="WP_142065451.1">
    <property type="nucleotide sequence ID" value="NZ_VFPA01000010.1"/>
</dbReference>
<dbReference type="Pfam" id="PF22691">
    <property type="entry name" value="Thiolase_C_1"/>
    <property type="match status" value="1"/>
</dbReference>
<dbReference type="EMBL" id="VFPA01000010">
    <property type="protein sequence ID" value="TQL91088.1"/>
    <property type="molecule type" value="Genomic_DNA"/>
</dbReference>
<dbReference type="PIRSF" id="PIRSF000429">
    <property type="entry name" value="Ac-CoA_Ac_transf"/>
    <property type="match status" value="1"/>
</dbReference>
<dbReference type="PANTHER" id="PTHR42870:SF1">
    <property type="entry name" value="NON-SPECIFIC LIPID-TRANSFER PROTEIN-LIKE 2"/>
    <property type="match status" value="1"/>
</dbReference>
<name>A0A543C1Y9_9PSEU</name>
<evidence type="ECO:0000313" key="4">
    <source>
        <dbReference type="Proteomes" id="UP000315677"/>
    </source>
</evidence>
<dbReference type="Pfam" id="PF00108">
    <property type="entry name" value="Thiolase_N"/>
    <property type="match status" value="1"/>
</dbReference>
<dbReference type="InterPro" id="IPR055140">
    <property type="entry name" value="Thiolase_C_2"/>
</dbReference>
<feature type="domain" description="Thiolase N-terminal" evidence="1">
    <location>
        <begin position="18"/>
        <end position="226"/>
    </location>
</feature>
<keyword evidence="4" id="KW-1185">Reference proteome</keyword>
<dbReference type="InterPro" id="IPR002155">
    <property type="entry name" value="Thiolase"/>
</dbReference>
<dbReference type="PANTHER" id="PTHR42870">
    <property type="entry name" value="ACETYL-COA C-ACETYLTRANSFERASE"/>
    <property type="match status" value="1"/>
</dbReference>
<keyword evidence="3" id="KW-0808">Transferase</keyword>
<dbReference type="InterPro" id="IPR016039">
    <property type="entry name" value="Thiolase-like"/>
</dbReference>
<reference evidence="3 4" key="1">
    <citation type="submission" date="2019-06" db="EMBL/GenBank/DDBJ databases">
        <title>Sequencing the genomes of 1000 actinobacteria strains.</title>
        <authorList>
            <person name="Klenk H.-P."/>
        </authorList>
    </citation>
    <scope>NUCLEOTIDE SEQUENCE [LARGE SCALE GENOMIC DNA]</scope>
    <source>
        <strain evidence="3 4">DSM 45301</strain>
    </source>
</reference>
<dbReference type="Gene3D" id="3.40.47.10">
    <property type="match status" value="1"/>
</dbReference>
<evidence type="ECO:0000259" key="2">
    <source>
        <dbReference type="Pfam" id="PF22691"/>
    </source>
</evidence>
<protein>
    <submittedName>
        <fullName evidence="3">Acetyl-CoA C-acetyltransferase</fullName>
    </submittedName>
</protein>
<dbReference type="AlphaFoldDB" id="A0A543C1Y9"/>
<sequence>MPPTPHLTGWAHTRFGRAETPDVEALLATVSGEALDHAEVDPADVDAIMVGVFNAGLSPQGFEAGLVGVGLPALAGTPATRLENACATGSAALFAGLDLIASGRARTVLVLGAEKMTAAEMDVVNNALLAASYRVEEAAAGSFAAIFGGLAEEYFRRYGDHRATLAQIAAKNHANGAANPYAHLQKDLGFDFCNTASEKNPLVAGPLRRTDCSMVSDGAAAVVLQADDATVSAPRAVAWRGRAQAGDHLPLSRRGDVLEFAGARAAFERAMAEAGTVLADLSLLETHDCFTIAELLEYEAFGLAEPGKGATVLESGMVAQGGELPVNVSGGLKAKGHPIGATGVSQHVMAAMQLTGDAGAMQLPDPQLAGVFNMGGAAVANYFSVLERVR</sequence>
<organism evidence="3 4">
    <name type="scientific">Pseudonocardia kunmingensis</name>
    <dbReference type="NCBI Taxonomy" id="630975"/>
    <lineage>
        <taxon>Bacteria</taxon>
        <taxon>Bacillati</taxon>
        <taxon>Actinomycetota</taxon>
        <taxon>Actinomycetes</taxon>
        <taxon>Pseudonocardiales</taxon>
        <taxon>Pseudonocardiaceae</taxon>
        <taxon>Pseudonocardia</taxon>
    </lineage>
</organism>
<dbReference type="Proteomes" id="UP000315677">
    <property type="component" value="Unassembled WGS sequence"/>
</dbReference>
<evidence type="ECO:0000313" key="3">
    <source>
        <dbReference type="EMBL" id="TQL91088.1"/>
    </source>
</evidence>